<dbReference type="OrthoDB" id="422086at2759"/>
<keyword evidence="6" id="KW-0732">Signal</keyword>
<dbReference type="GO" id="GO:0005789">
    <property type="term" value="C:endoplasmic reticulum membrane"/>
    <property type="evidence" value="ECO:0007669"/>
    <property type="project" value="UniProtKB-SubCell"/>
</dbReference>
<dbReference type="PANTHER" id="PTHR12714">
    <property type="entry name" value="PROTEIN-S ISOPRENYLCYSTEINE O-METHYLTRANSFERASE"/>
    <property type="match status" value="1"/>
</dbReference>
<evidence type="ECO:0000256" key="4">
    <source>
        <dbReference type="ARBA" id="ARBA00023136"/>
    </source>
</evidence>
<feature type="signal peptide" evidence="6">
    <location>
        <begin position="1"/>
        <end position="23"/>
    </location>
</feature>
<evidence type="ECO:0000256" key="6">
    <source>
        <dbReference type="SAM" id="SignalP"/>
    </source>
</evidence>
<feature type="chain" id="PRO_5022785313" description="Protein-S-isoprenylcysteine O-methyltransferase" evidence="6">
    <location>
        <begin position="24"/>
        <end position="252"/>
    </location>
</feature>
<dbReference type="AlphaFoldDB" id="A0A5C2RX58"/>
<sequence length="252" mass="28058">MSLVLSTVIATPLLKVPLLVGHAACTYHGMTPPPVPPLPKERRIRAPDFLSWKPHVQKAFAATDKTILCGLAIAEAVTLLAQRAAPTSLLHRTVDALLSAANIRLETLSLRLTSVSAVACFLAISGGLIRWWCHRTLGHHFTWEVGTRDGHQLVTSGPYRIMRHPSYTGMFLQVSGNFMLLLSDGSFFAESGLRGTWVGKLVATAVMTHLTWVCTGMLYRTKTEDEMLKGEFRERWDAWSKKTPYRVIPFVY</sequence>
<keyword evidence="4" id="KW-0472">Membrane</keyword>
<dbReference type="STRING" id="1328759.A0A5C2RX58"/>
<dbReference type="GO" id="GO:0004671">
    <property type="term" value="F:protein C-terminal S-isoprenylcysteine carboxyl O-methyltransferase activity"/>
    <property type="evidence" value="ECO:0007669"/>
    <property type="project" value="UniProtKB-EC"/>
</dbReference>
<comment type="catalytic activity">
    <reaction evidence="5">
        <text>[protein]-C-terminal S-[(2E,6E)-farnesyl]-L-cysteine + S-adenosyl-L-methionine = [protein]-C-terminal S-[(2E,6E)-farnesyl]-L-cysteine methyl ester + S-adenosyl-L-homocysteine</text>
        <dbReference type="Rhea" id="RHEA:21672"/>
        <dbReference type="Rhea" id="RHEA-COMP:12125"/>
        <dbReference type="Rhea" id="RHEA-COMP:12126"/>
        <dbReference type="ChEBI" id="CHEBI:57856"/>
        <dbReference type="ChEBI" id="CHEBI:59789"/>
        <dbReference type="ChEBI" id="CHEBI:90510"/>
        <dbReference type="ChEBI" id="CHEBI:90511"/>
        <dbReference type="EC" id="2.1.1.100"/>
    </reaction>
</comment>
<comment type="subcellular location">
    <subcellularLocation>
        <location evidence="5">Endoplasmic reticulum membrane</location>
        <topology evidence="5">Multi-pass membrane protein</topology>
    </subcellularLocation>
    <subcellularLocation>
        <location evidence="1">Membrane</location>
        <topology evidence="1">Multi-pass membrane protein</topology>
    </subcellularLocation>
</comment>
<dbReference type="PANTHER" id="PTHR12714:SF9">
    <property type="entry name" value="PROTEIN-S-ISOPRENYLCYSTEINE O-METHYLTRANSFERASE"/>
    <property type="match status" value="1"/>
</dbReference>
<dbReference type="GO" id="GO:0032259">
    <property type="term" value="P:methylation"/>
    <property type="evidence" value="ECO:0007669"/>
    <property type="project" value="UniProtKB-KW"/>
</dbReference>
<dbReference type="Gene3D" id="1.20.120.1630">
    <property type="match status" value="1"/>
</dbReference>
<accession>A0A5C2RX58</accession>
<organism evidence="7 8">
    <name type="scientific">Lentinus tigrinus ALCF2SS1-6</name>
    <dbReference type="NCBI Taxonomy" id="1328759"/>
    <lineage>
        <taxon>Eukaryota</taxon>
        <taxon>Fungi</taxon>
        <taxon>Dikarya</taxon>
        <taxon>Basidiomycota</taxon>
        <taxon>Agaricomycotina</taxon>
        <taxon>Agaricomycetes</taxon>
        <taxon>Polyporales</taxon>
        <taxon>Polyporaceae</taxon>
        <taxon>Lentinus</taxon>
    </lineage>
</organism>
<gene>
    <name evidence="7" type="ORF">L227DRAFT_603456</name>
</gene>
<keyword evidence="2" id="KW-0812">Transmembrane</keyword>
<proteinExistence type="inferred from homology"/>
<reference evidence="7" key="1">
    <citation type="journal article" date="2018" name="Genome Biol. Evol.">
        <title>Genomics and development of Lentinus tigrinus, a white-rot wood-decaying mushroom with dimorphic fruiting bodies.</title>
        <authorList>
            <person name="Wu B."/>
            <person name="Xu Z."/>
            <person name="Knudson A."/>
            <person name="Carlson A."/>
            <person name="Chen N."/>
            <person name="Kovaka S."/>
            <person name="LaButti K."/>
            <person name="Lipzen A."/>
            <person name="Pennachio C."/>
            <person name="Riley R."/>
            <person name="Schakwitz W."/>
            <person name="Umezawa K."/>
            <person name="Ohm R.A."/>
            <person name="Grigoriev I.V."/>
            <person name="Nagy L.G."/>
            <person name="Gibbons J."/>
            <person name="Hibbett D."/>
        </authorList>
    </citation>
    <scope>NUCLEOTIDE SEQUENCE [LARGE SCALE GENOMIC DNA]</scope>
    <source>
        <strain evidence="7">ALCF2SS1-6</strain>
    </source>
</reference>
<keyword evidence="5" id="KW-0256">Endoplasmic reticulum</keyword>
<evidence type="ECO:0000256" key="3">
    <source>
        <dbReference type="ARBA" id="ARBA00022989"/>
    </source>
</evidence>
<evidence type="ECO:0000313" key="7">
    <source>
        <dbReference type="EMBL" id="RPD55597.1"/>
    </source>
</evidence>
<protein>
    <recommendedName>
        <fullName evidence="5">Protein-S-isoprenylcysteine O-methyltransferase</fullName>
        <ecNumber evidence="5">2.1.1.100</ecNumber>
    </recommendedName>
</protein>
<dbReference type="Proteomes" id="UP000313359">
    <property type="component" value="Unassembled WGS sequence"/>
</dbReference>
<evidence type="ECO:0000256" key="1">
    <source>
        <dbReference type="ARBA" id="ARBA00004141"/>
    </source>
</evidence>
<evidence type="ECO:0000256" key="2">
    <source>
        <dbReference type="ARBA" id="ARBA00022692"/>
    </source>
</evidence>
<name>A0A5C2RX58_9APHY</name>
<dbReference type="EC" id="2.1.1.100" evidence="5"/>
<dbReference type="InterPro" id="IPR007269">
    <property type="entry name" value="ICMT_MeTrfase"/>
</dbReference>
<keyword evidence="5" id="KW-0949">S-adenosyl-L-methionine</keyword>
<evidence type="ECO:0000256" key="5">
    <source>
        <dbReference type="RuleBase" id="RU362022"/>
    </source>
</evidence>
<keyword evidence="5" id="KW-0489">Methyltransferase</keyword>
<keyword evidence="8" id="KW-1185">Reference proteome</keyword>
<evidence type="ECO:0000313" key="8">
    <source>
        <dbReference type="Proteomes" id="UP000313359"/>
    </source>
</evidence>
<dbReference type="Pfam" id="PF04140">
    <property type="entry name" value="ICMT"/>
    <property type="match status" value="1"/>
</dbReference>
<comment type="similarity">
    <text evidence="5">Belongs to the class VI-like SAM-binding methyltransferase superfamily. Isoprenylcysteine carboxyl methyltransferase family.</text>
</comment>
<keyword evidence="3" id="KW-1133">Transmembrane helix</keyword>
<keyword evidence="5" id="KW-0808">Transferase</keyword>
<dbReference type="EMBL" id="ML122294">
    <property type="protein sequence ID" value="RPD55597.1"/>
    <property type="molecule type" value="Genomic_DNA"/>
</dbReference>